<feature type="region of interest" description="Disordered" evidence="1">
    <location>
        <begin position="109"/>
        <end position="129"/>
    </location>
</feature>
<protein>
    <submittedName>
        <fullName evidence="3">Uncharacterized protein</fullName>
    </submittedName>
</protein>
<evidence type="ECO:0000256" key="1">
    <source>
        <dbReference type="SAM" id="MobiDB-lite"/>
    </source>
</evidence>
<feature type="compositionally biased region" description="Acidic residues" evidence="1">
    <location>
        <begin position="120"/>
        <end position="129"/>
    </location>
</feature>
<accession>A0A501PBG7</accession>
<dbReference type="Proteomes" id="UP000319148">
    <property type="component" value="Unassembled WGS sequence"/>
</dbReference>
<feature type="transmembrane region" description="Helical" evidence="2">
    <location>
        <begin position="43"/>
        <end position="69"/>
    </location>
</feature>
<dbReference type="AlphaFoldDB" id="A0A501PBG7"/>
<keyword evidence="4" id="KW-1185">Reference proteome</keyword>
<name>A0A501PBG7_9PROT</name>
<keyword evidence="2" id="KW-1133">Transmembrane helix</keyword>
<keyword evidence="2" id="KW-0472">Membrane</keyword>
<keyword evidence="2" id="KW-0812">Transmembrane</keyword>
<dbReference type="EMBL" id="VFIY01000018">
    <property type="protein sequence ID" value="TPD57387.1"/>
    <property type="molecule type" value="Genomic_DNA"/>
</dbReference>
<gene>
    <name evidence="3" type="ORF">FIV46_14780</name>
</gene>
<evidence type="ECO:0000313" key="4">
    <source>
        <dbReference type="Proteomes" id="UP000319148"/>
    </source>
</evidence>
<evidence type="ECO:0000313" key="3">
    <source>
        <dbReference type="EMBL" id="TPD57387.1"/>
    </source>
</evidence>
<organism evidence="3 4">
    <name type="scientific">Emcibacter nanhaiensis</name>
    <dbReference type="NCBI Taxonomy" id="1505037"/>
    <lineage>
        <taxon>Bacteria</taxon>
        <taxon>Pseudomonadati</taxon>
        <taxon>Pseudomonadota</taxon>
        <taxon>Alphaproteobacteria</taxon>
        <taxon>Emcibacterales</taxon>
        <taxon>Emcibacteraceae</taxon>
        <taxon>Emcibacter</taxon>
    </lineage>
</organism>
<evidence type="ECO:0000256" key="2">
    <source>
        <dbReference type="SAM" id="Phobius"/>
    </source>
</evidence>
<dbReference type="RefSeq" id="WP_139941702.1">
    <property type="nucleotide sequence ID" value="NZ_JBHSYP010000005.1"/>
</dbReference>
<sequence length="129" mass="13766">MKTWFASLLCGILLGNMIIISVFAKLEVTPGSLGSTEVSLADIAMIMLAAAGLMVTVLGIGVALLAFVGRDQIMRSAEKASVDHVRKEILNSDGLIQSLIQSKIDESMAPLRENGFGPDVNEEDEYGEP</sequence>
<proteinExistence type="predicted"/>
<reference evidence="4" key="1">
    <citation type="submission" date="2019-06" db="EMBL/GenBank/DDBJ databases">
        <title>The complete genome of Emcibacter congregatus ZYLT.</title>
        <authorList>
            <person name="Zhao Z."/>
        </authorList>
    </citation>
    <scope>NUCLEOTIDE SEQUENCE [LARGE SCALE GENOMIC DNA]</scope>
    <source>
        <strain evidence="4">MCCC 1A06723</strain>
    </source>
</reference>
<comment type="caution">
    <text evidence="3">The sequence shown here is derived from an EMBL/GenBank/DDBJ whole genome shotgun (WGS) entry which is preliminary data.</text>
</comment>